<keyword evidence="4 7" id="KW-0326">Glycosidase</keyword>
<comment type="pathway">
    <text evidence="1">Glycan metabolism; L-arabinan degradation.</text>
</comment>
<feature type="active site" description="Proton donor" evidence="5">
    <location>
        <position position="204"/>
    </location>
</feature>
<evidence type="ECO:0000256" key="1">
    <source>
        <dbReference type="ARBA" id="ARBA00004834"/>
    </source>
</evidence>
<dbReference type="AlphaFoldDB" id="A0A6J4NYU9"/>
<dbReference type="GO" id="GO:0005975">
    <property type="term" value="P:carbohydrate metabolic process"/>
    <property type="evidence" value="ECO:0007669"/>
    <property type="project" value="InterPro"/>
</dbReference>
<evidence type="ECO:0000256" key="5">
    <source>
        <dbReference type="PIRSR" id="PIRSR606710-1"/>
    </source>
</evidence>
<dbReference type="CDD" id="cd08991">
    <property type="entry name" value="GH43_HoAraf43-like"/>
    <property type="match status" value="1"/>
</dbReference>
<evidence type="ECO:0000256" key="4">
    <source>
        <dbReference type="ARBA" id="ARBA00023295"/>
    </source>
</evidence>
<name>A0A6J4NYU9_9BACT</name>
<dbReference type="Gene3D" id="2.115.10.20">
    <property type="entry name" value="Glycosyl hydrolase domain, family 43"/>
    <property type="match status" value="1"/>
</dbReference>
<comment type="similarity">
    <text evidence="2 7">Belongs to the glycosyl hydrolase 43 family.</text>
</comment>
<dbReference type="PANTHER" id="PTHR43301">
    <property type="entry name" value="ARABINAN ENDO-1,5-ALPHA-L-ARABINOSIDASE"/>
    <property type="match status" value="1"/>
</dbReference>
<feature type="site" description="Important for catalytic activity, responsible for pKa modulation of the active site Glu and correct orientation of both the proton donor and substrate" evidence="6">
    <location>
        <position position="127"/>
    </location>
</feature>
<evidence type="ECO:0000313" key="8">
    <source>
        <dbReference type="EMBL" id="CAA9396272.1"/>
    </source>
</evidence>
<feature type="active site" description="Proton acceptor" evidence="5">
    <location>
        <position position="16"/>
    </location>
</feature>
<organism evidence="8">
    <name type="scientific">uncultured Phycisphaerae bacterium</name>
    <dbReference type="NCBI Taxonomy" id="904963"/>
    <lineage>
        <taxon>Bacteria</taxon>
        <taxon>Pseudomonadati</taxon>
        <taxon>Planctomycetota</taxon>
        <taxon>Phycisphaerae</taxon>
        <taxon>environmental samples</taxon>
    </lineage>
</organism>
<dbReference type="InterPro" id="IPR006710">
    <property type="entry name" value="Glyco_hydro_43"/>
</dbReference>
<dbReference type="InterPro" id="IPR050727">
    <property type="entry name" value="GH43_arabinanases"/>
</dbReference>
<dbReference type="SUPFAM" id="SSF75005">
    <property type="entry name" value="Arabinanase/levansucrase/invertase"/>
    <property type="match status" value="1"/>
</dbReference>
<accession>A0A6J4NYU9</accession>
<dbReference type="InterPro" id="IPR023296">
    <property type="entry name" value="Glyco_hydro_beta-prop_sf"/>
</dbReference>
<keyword evidence="3 7" id="KW-0378">Hydrolase</keyword>
<evidence type="ECO:0000256" key="6">
    <source>
        <dbReference type="PIRSR" id="PIRSR606710-2"/>
    </source>
</evidence>
<dbReference type="EMBL" id="CADCUQ010000331">
    <property type="protein sequence ID" value="CAA9396272.1"/>
    <property type="molecule type" value="Genomic_DNA"/>
</dbReference>
<dbReference type="PANTHER" id="PTHR43301:SF3">
    <property type="entry name" value="ARABINAN ENDO-1,5-ALPHA-L-ARABINOSIDASE A-RELATED"/>
    <property type="match status" value="1"/>
</dbReference>
<evidence type="ECO:0000256" key="3">
    <source>
        <dbReference type="ARBA" id="ARBA00022801"/>
    </source>
</evidence>
<feature type="non-terminal residue" evidence="8">
    <location>
        <position position="293"/>
    </location>
</feature>
<protein>
    <submittedName>
        <fullName evidence="8">GH43 / GH43_33 / GH43_30 / GH43_3 / GH43_ 32 / GH43_31 / GH43_8 / GH43_34 / GH43_4 / GH43_5 / G H43_17 / GH43_26 / GH43_9 / GH117 / GH43_1 / GH43 _15 / GH43_10</fullName>
    </submittedName>
</protein>
<proteinExistence type="inferred from homology"/>
<gene>
    <name evidence="8" type="ORF">AVDCRST_MAG64-1434</name>
</gene>
<evidence type="ECO:0000256" key="2">
    <source>
        <dbReference type="ARBA" id="ARBA00009865"/>
    </source>
</evidence>
<sequence length="293" mass="32592">MPITYRNPVYPHDYADPFVLKGPDAYYAYGTALPGPDGRPFPVLRSTDLVNWERLGGALEPLKDPPAHSYWAPEAIEKDGRYYLFYSASTSQSDEHHRLRVAIADHPAGPFKDSGRLLLPDAGFSIDASPFKDPKTGKHYLFFATDYEAEEPHGTGLAVVELADDLMSAVTKPKPVVRAVADWQIYERNRDYKGRVWTKWHCVEGPSAAYHDGRYYLFYSGGAWHGTQYGVGFAVADHPLGPWADDFGLHGPYVLKGIPEKVVGPGHNSTVVGPDGRTLYMVYHAWDAAHTAR</sequence>
<dbReference type="Pfam" id="PF04616">
    <property type="entry name" value="Glyco_hydro_43"/>
    <property type="match status" value="1"/>
</dbReference>
<reference evidence="8" key="1">
    <citation type="submission" date="2020-02" db="EMBL/GenBank/DDBJ databases">
        <authorList>
            <person name="Meier V. D."/>
        </authorList>
    </citation>
    <scope>NUCLEOTIDE SEQUENCE</scope>
    <source>
        <strain evidence="8">AVDCRST_MAG64</strain>
    </source>
</reference>
<dbReference type="GO" id="GO:0004553">
    <property type="term" value="F:hydrolase activity, hydrolyzing O-glycosyl compounds"/>
    <property type="evidence" value="ECO:0007669"/>
    <property type="project" value="InterPro"/>
</dbReference>
<evidence type="ECO:0000256" key="7">
    <source>
        <dbReference type="RuleBase" id="RU361187"/>
    </source>
</evidence>